<dbReference type="OrthoDB" id="48651at2759"/>
<keyword evidence="2" id="KW-1185">Reference proteome</keyword>
<evidence type="ECO:0000313" key="1">
    <source>
        <dbReference type="EMBL" id="ODM19524.1"/>
    </source>
</evidence>
<dbReference type="Proteomes" id="UP000094569">
    <property type="component" value="Unassembled WGS sequence"/>
</dbReference>
<sequence length="55" mass="5941">MAPSKQKAQKMSIGTFLADETLGSWADEMDDLPLPAGMSDPLFSPTSYLLLKVPV</sequence>
<dbReference type="STRING" id="573508.A0A1E3BEZ1"/>
<organism evidence="1 2">
    <name type="scientific">Aspergillus cristatus</name>
    <name type="common">Chinese Fuzhuan brick tea-fermentation fungus</name>
    <name type="synonym">Eurotium cristatum</name>
    <dbReference type="NCBI Taxonomy" id="573508"/>
    <lineage>
        <taxon>Eukaryota</taxon>
        <taxon>Fungi</taxon>
        <taxon>Dikarya</taxon>
        <taxon>Ascomycota</taxon>
        <taxon>Pezizomycotina</taxon>
        <taxon>Eurotiomycetes</taxon>
        <taxon>Eurotiomycetidae</taxon>
        <taxon>Eurotiales</taxon>
        <taxon>Aspergillaceae</taxon>
        <taxon>Aspergillus</taxon>
        <taxon>Aspergillus subgen. Aspergillus</taxon>
    </lineage>
</organism>
<dbReference type="VEuPathDB" id="FungiDB:SI65_04508"/>
<comment type="caution">
    <text evidence="1">The sequence shown here is derived from an EMBL/GenBank/DDBJ whole genome shotgun (WGS) entry which is preliminary data.</text>
</comment>
<accession>A0A1E3BEZ1</accession>
<proteinExistence type="predicted"/>
<dbReference type="EMBL" id="JXNT01000004">
    <property type="protein sequence ID" value="ODM19524.1"/>
    <property type="molecule type" value="Genomic_DNA"/>
</dbReference>
<reference evidence="1 2" key="1">
    <citation type="journal article" date="2016" name="BMC Genomics">
        <title>Comparative genomic and transcriptomic analyses of the Fuzhuan brick tea-fermentation fungus Aspergillus cristatus.</title>
        <authorList>
            <person name="Ge Y."/>
            <person name="Wang Y."/>
            <person name="Liu Y."/>
            <person name="Tan Y."/>
            <person name="Ren X."/>
            <person name="Zhang X."/>
            <person name="Hyde K.D."/>
            <person name="Liu Y."/>
            <person name="Liu Z."/>
        </authorList>
    </citation>
    <scope>NUCLEOTIDE SEQUENCE [LARGE SCALE GENOMIC DNA]</scope>
    <source>
        <strain evidence="1 2">GZAAS20.1005</strain>
    </source>
</reference>
<dbReference type="AlphaFoldDB" id="A0A1E3BEZ1"/>
<gene>
    <name evidence="1" type="ORF">SI65_04508</name>
</gene>
<evidence type="ECO:0000313" key="2">
    <source>
        <dbReference type="Proteomes" id="UP000094569"/>
    </source>
</evidence>
<protein>
    <submittedName>
        <fullName evidence="1">Uncharacterized protein</fullName>
    </submittedName>
</protein>
<name>A0A1E3BEZ1_ASPCR</name>